<dbReference type="EMBL" id="PFHR01000090">
    <property type="protein sequence ID" value="PIW97057.1"/>
    <property type="molecule type" value="Genomic_DNA"/>
</dbReference>
<protein>
    <submittedName>
        <fullName evidence="1">Uncharacterized protein</fullName>
    </submittedName>
</protein>
<feature type="non-terminal residue" evidence="1">
    <location>
        <position position="1"/>
    </location>
</feature>
<evidence type="ECO:0000313" key="2">
    <source>
        <dbReference type="Proteomes" id="UP000230837"/>
    </source>
</evidence>
<evidence type="ECO:0000313" key="1">
    <source>
        <dbReference type="EMBL" id="PIW97057.1"/>
    </source>
</evidence>
<organism evidence="1 2">
    <name type="scientific">Candidatus Kaiserbacteria bacterium CG_4_8_14_3_um_filter_38_9</name>
    <dbReference type="NCBI Taxonomy" id="1974599"/>
    <lineage>
        <taxon>Bacteria</taxon>
        <taxon>Candidatus Kaiseribacteriota</taxon>
    </lineage>
</organism>
<sequence length="226" mass="25892">CQPQYSQIDPCEWNETVEWAVVKGGLEKDAPIINKVAKETGVSARLIASGVIPEQLRFFAEDNNREIFKRYFEPLKLLVSLSKFSLGVSGIKQDTATMIEEYANDQNSDFYPGDEIAPLLSYPNNTNHDRDLFNRLTDEKNHYYSYLYTAIFLKEIINQWQKEGFDIRERPDVLVTLFNLGFSASLPKKNPQVAGADIKIGGQNYSFGYLGTLFYQSDELREIIHK</sequence>
<gene>
    <name evidence="1" type="ORF">COZ82_01630</name>
</gene>
<proteinExistence type="predicted"/>
<name>A0A2M7IP29_9BACT</name>
<comment type="caution">
    <text evidence="1">The sequence shown here is derived from an EMBL/GenBank/DDBJ whole genome shotgun (WGS) entry which is preliminary data.</text>
</comment>
<dbReference type="Proteomes" id="UP000230837">
    <property type="component" value="Unassembled WGS sequence"/>
</dbReference>
<dbReference type="AlphaFoldDB" id="A0A2M7IP29"/>
<reference evidence="2" key="1">
    <citation type="submission" date="2017-09" db="EMBL/GenBank/DDBJ databases">
        <title>Depth-based differentiation of microbial function through sediment-hosted aquifers and enrichment of novel symbionts in the deep terrestrial subsurface.</title>
        <authorList>
            <person name="Probst A.J."/>
            <person name="Ladd B."/>
            <person name="Jarett J.K."/>
            <person name="Geller-Mcgrath D.E."/>
            <person name="Sieber C.M.K."/>
            <person name="Emerson J.B."/>
            <person name="Anantharaman K."/>
            <person name="Thomas B.C."/>
            <person name="Malmstrom R."/>
            <person name="Stieglmeier M."/>
            <person name="Klingl A."/>
            <person name="Woyke T."/>
            <person name="Ryan C.M."/>
            <person name="Banfield J.F."/>
        </authorList>
    </citation>
    <scope>NUCLEOTIDE SEQUENCE [LARGE SCALE GENOMIC DNA]</scope>
</reference>
<accession>A0A2M7IP29</accession>